<sequence length="209" mass="20442">MRKHVKGALVAAAGLTAAVGLTFAPSAATAGTTATWTASPGGAWTAKATSPKLTDTKTGTKLTCSSSAAAGTLAPSSNGLPISSITSVSWTSCSGPLGITFAVTPLNLPWSLNALSYNATTGVTTGTLTGVKAHISGAGCTADFAGPTSTTPATLTGSYNNSTNTLTISGGDLHAYAVSGSCLGLLNNNDAAVYNAAYVLAAPQVITSP</sequence>
<comment type="caution">
    <text evidence="2">The sequence shown here is derived from an EMBL/GenBank/DDBJ whole genome shotgun (WGS) entry which is preliminary data.</text>
</comment>
<keyword evidence="3" id="KW-1185">Reference proteome</keyword>
<proteinExistence type="predicted"/>
<organism evidence="2 3">
    <name type="scientific">Kitasatospora gansuensis</name>
    <dbReference type="NCBI Taxonomy" id="258050"/>
    <lineage>
        <taxon>Bacteria</taxon>
        <taxon>Bacillati</taxon>
        <taxon>Actinomycetota</taxon>
        <taxon>Actinomycetes</taxon>
        <taxon>Kitasatosporales</taxon>
        <taxon>Streptomycetaceae</taxon>
        <taxon>Kitasatospora</taxon>
    </lineage>
</organism>
<protein>
    <recommendedName>
        <fullName evidence="4">Ig-like domain-containing protein</fullName>
    </recommendedName>
</protein>
<keyword evidence="1" id="KW-0732">Signal</keyword>
<dbReference type="Proteomes" id="UP000573327">
    <property type="component" value="Unassembled WGS sequence"/>
</dbReference>
<feature type="chain" id="PRO_5030792498" description="Ig-like domain-containing protein" evidence="1">
    <location>
        <begin position="31"/>
        <end position="209"/>
    </location>
</feature>
<dbReference type="RefSeq" id="WP_184921948.1">
    <property type="nucleotide sequence ID" value="NZ_JACHJR010000001.1"/>
</dbReference>
<name>A0A7W7SHL2_9ACTN</name>
<accession>A0A7W7SHL2</accession>
<evidence type="ECO:0000313" key="3">
    <source>
        <dbReference type="Proteomes" id="UP000573327"/>
    </source>
</evidence>
<dbReference type="AlphaFoldDB" id="A0A7W7SHL2"/>
<dbReference type="EMBL" id="JACHJR010000001">
    <property type="protein sequence ID" value="MBB4950631.1"/>
    <property type="molecule type" value="Genomic_DNA"/>
</dbReference>
<evidence type="ECO:0000313" key="2">
    <source>
        <dbReference type="EMBL" id="MBB4950631.1"/>
    </source>
</evidence>
<reference evidence="2 3" key="1">
    <citation type="submission" date="2020-08" db="EMBL/GenBank/DDBJ databases">
        <title>Sequencing the genomes of 1000 actinobacteria strains.</title>
        <authorList>
            <person name="Klenk H.-P."/>
        </authorList>
    </citation>
    <scope>NUCLEOTIDE SEQUENCE [LARGE SCALE GENOMIC DNA]</scope>
    <source>
        <strain evidence="2 3">DSM 44786</strain>
    </source>
</reference>
<gene>
    <name evidence="2" type="ORF">F4556_006166</name>
</gene>
<evidence type="ECO:0008006" key="4">
    <source>
        <dbReference type="Google" id="ProtNLM"/>
    </source>
</evidence>
<feature type="signal peptide" evidence="1">
    <location>
        <begin position="1"/>
        <end position="30"/>
    </location>
</feature>
<evidence type="ECO:0000256" key="1">
    <source>
        <dbReference type="SAM" id="SignalP"/>
    </source>
</evidence>